<dbReference type="FunFam" id="3.40.50.300:FF:000695">
    <property type="entry name" value="Flagellar biosynthesis regulator FlhF"/>
    <property type="match status" value="1"/>
</dbReference>
<dbReference type="GO" id="GO:0003924">
    <property type="term" value="F:GTPase activity"/>
    <property type="evidence" value="ECO:0007669"/>
    <property type="project" value="UniProtKB-UniRule"/>
</dbReference>
<comment type="subcellular location">
    <subcellularLocation>
        <location evidence="1">Cell membrane</location>
        <topology evidence="1">Peripheral membrane protein</topology>
        <orientation evidence="1">Cytoplasmic side</orientation>
    </subcellularLocation>
</comment>
<accession>A0AAV4LJL0</accession>
<evidence type="ECO:0000256" key="13">
    <source>
        <dbReference type="NCBIfam" id="TIGR03499"/>
    </source>
</evidence>
<evidence type="ECO:0000256" key="6">
    <source>
        <dbReference type="ARBA" id="ARBA00022741"/>
    </source>
</evidence>
<dbReference type="GO" id="GO:0015031">
    <property type="term" value="P:protein transport"/>
    <property type="evidence" value="ECO:0007669"/>
    <property type="project" value="UniProtKB-KW"/>
</dbReference>
<dbReference type="GO" id="GO:0044781">
    <property type="term" value="P:bacterial-type flagellum organization"/>
    <property type="evidence" value="ECO:0007669"/>
    <property type="project" value="UniProtKB-UniRule"/>
</dbReference>
<dbReference type="PANTHER" id="PTHR43134">
    <property type="entry name" value="SIGNAL RECOGNITION PARTICLE RECEPTOR SUBUNIT ALPHA"/>
    <property type="match status" value="1"/>
</dbReference>
<dbReference type="SMART" id="SM00962">
    <property type="entry name" value="SRP54"/>
    <property type="match status" value="1"/>
</dbReference>
<comment type="function">
    <text evidence="12">Necessary for flagellar biosynthesis. May be involved in translocation of the flagellum.</text>
</comment>
<keyword evidence="16" id="KW-0966">Cell projection</keyword>
<dbReference type="Gene3D" id="3.40.50.300">
    <property type="entry name" value="P-loop containing nucleotide triphosphate hydrolases"/>
    <property type="match status" value="1"/>
</dbReference>
<dbReference type="GO" id="GO:0006614">
    <property type="term" value="P:SRP-dependent cotranslational protein targeting to membrane"/>
    <property type="evidence" value="ECO:0007669"/>
    <property type="project" value="UniProtKB-UniRule"/>
</dbReference>
<dbReference type="PANTHER" id="PTHR43134:SF3">
    <property type="entry name" value="FLAGELLAR BIOSYNTHESIS PROTEIN FLHF"/>
    <property type="match status" value="1"/>
</dbReference>
<reference evidence="16" key="1">
    <citation type="journal article" date="2023" name="Int. J. Syst. Evol. Microbiol.">
        <title>Collibacillus ludicampi gen. nov., sp. nov., a new soil bacterium of the family Alicyclobacillaceae.</title>
        <authorList>
            <person name="Jojima T."/>
            <person name="Ioku Y."/>
            <person name="Fukuta Y."/>
            <person name="Shirasaka N."/>
            <person name="Matsumura Y."/>
            <person name="Mori M."/>
        </authorList>
    </citation>
    <scope>NUCLEOTIDE SEQUENCE</scope>
    <source>
        <strain evidence="16">TP075</strain>
    </source>
</reference>
<sequence length="395" mass="44050">MIVKRYVVQEMPEAIAKIRKDLGKNAIIISTKKIKTRGFLGFFGRTAFEVIAAAEEEEKKANDHFKGGQAFTESVQEEAIRMKKPEAFSARGGTERHEEGQVEPEKERLLQEVQQLRSMFQSFLLAEPSGVPAVARRMQKTLLANGVDESFALRLIHKGMQHIDDIENMSEQAFREVVQAIIQNEMGGRLAPSPITGDSRVVSIIGPTGVGKTTTIAKLAAHQVLHERKKVGLITSDTYRIAAVEQLKTYADILNIPLEIVYTPDDCVQALQKFSEKDLILMDTAGRNYTQKMPVAELHPLLHAIDPDEIYLVLSLTSKTSDLETIIANFCEIKIDKLLFTKLDETSTYGAMYNLVQKFQLPASYATTGQNVPDDIEVLTPESIAKLIVGENQYV</sequence>
<keyword evidence="16" id="KW-0282">Flagellum</keyword>
<protein>
    <recommendedName>
        <fullName evidence="3 13">Flagellar biosynthesis protein FlhF</fullName>
    </recommendedName>
</protein>
<comment type="caution">
    <text evidence="16">The sequence shown here is derived from an EMBL/GenBank/DDBJ whole genome shotgun (WGS) entry which is preliminary data.</text>
</comment>
<dbReference type="GO" id="GO:0005525">
    <property type="term" value="F:GTP binding"/>
    <property type="evidence" value="ECO:0007669"/>
    <property type="project" value="UniProtKB-UniRule"/>
</dbReference>
<dbReference type="SMART" id="SM00382">
    <property type="entry name" value="AAA"/>
    <property type="match status" value="1"/>
</dbReference>
<evidence type="ECO:0000256" key="4">
    <source>
        <dbReference type="ARBA" id="ARBA00022448"/>
    </source>
</evidence>
<keyword evidence="8" id="KW-0653">Protein transport</keyword>
<dbReference type="GO" id="GO:0005886">
    <property type="term" value="C:plasma membrane"/>
    <property type="evidence" value="ECO:0007669"/>
    <property type="project" value="UniProtKB-SubCell"/>
</dbReference>
<name>A0AAV4LJL0_9BACL</name>
<keyword evidence="4" id="KW-0813">Transport</keyword>
<dbReference type="SUPFAM" id="SSF52540">
    <property type="entry name" value="P-loop containing nucleoside triphosphate hydrolases"/>
    <property type="match status" value="1"/>
</dbReference>
<dbReference type="Proteomes" id="UP001057291">
    <property type="component" value="Unassembled WGS sequence"/>
</dbReference>
<proteinExistence type="inferred from homology"/>
<feature type="domain" description="AAA+ ATPase" evidence="14">
    <location>
        <begin position="198"/>
        <end position="339"/>
    </location>
</feature>
<dbReference type="InterPro" id="IPR020006">
    <property type="entry name" value="FlhF"/>
</dbReference>
<evidence type="ECO:0000256" key="2">
    <source>
        <dbReference type="ARBA" id="ARBA00008531"/>
    </source>
</evidence>
<keyword evidence="9" id="KW-0342">GTP-binding</keyword>
<evidence type="ECO:0000256" key="8">
    <source>
        <dbReference type="ARBA" id="ARBA00022927"/>
    </source>
</evidence>
<evidence type="ECO:0000256" key="10">
    <source>
        <dbReference type="ARBA" id="ARBA00023136"/>
    </source>
</evidence>
<keyword evidence="17" id="KW-1185">Reference proteome</keyword>
<evidence type="ECO:0000256" key="7">
    <source>
        <dbReference type="ARBA" id="ARBA00022795"/>
    </source>
</evidence>
<keyword evidence="11" id="KW-1006">Bacterial flagellum protein export</keyword>
<evidence type="ECO:0000256" key="3">
    <source>
        <dbReference type="ARBA" id="ARBA00014919"/>
    </source>
</evidence>
<keyword evidence="5" id="KW-1003">Cell membrane</keyword>
<evidence type="ECO:0000259" key="14">
    <source>
        <dbReference type="SMART" id="SM00382"/>
    </source>
</evidence>
<evidence type="ECO:0000313" key="17">
    <source>
        <dbReference type="Proteomes" id="UP001057291"/>
    </source>
</evidence>
<evidence type="ECO:0000313" key="16">
    <source>
        <dbReference type="EMBL" id="GIM47818.1"/>
    </source>
</evidence>
<dbReference type="RefSeq" id="WP_282200754.1">
    <property type="nucleotide sequence ID" value="NZ_BOQE01000001.1"/>
</dbReference>
<dbReference type="InterPro" id="IPR000897">
    <property type="entry name" value="SRP54_GTPase_dom"/>
</dbReference>
<dbReference type="AlphaFoldDB" id="A0AAV4LJL0"/>
<evidence type="ECO:0000256" key="5">
    <source>
        <dbReference type="ARBA" id="ARBA00022475"/>
    </source>
</evidence>
<dbReference type="InterPro" id="IPR003593">
    <property type="entry name" value="AAA+_ATPase"/>
</dbReference>
<dbReference type="Gene3D" id="1.20.120.1380">
    <property type="entry name" value="Flagellar FlhF biosynthesis protein, N domain"/>
    <property type="match status" value="1"/>
</dbReference>
<evidence type="ECO:0000256" key="12">
    <source>
        <dbReference type="ARBA" id="ARBA00025337"/>
    </source>
</evidence>
<dbReference type="CDD" id="cd17873">
    <property type="entry name" value="FlhF"/>
    <property type="match status" value="1"/>
</dbReference>
<gene>
    <name evidence="16" type="primary">flhF</name>
    <name evidence="16" type="ORF">DNHGIG_33670</name>
</gene>
<dbReference type="Pfam" id="PF00448">
    <property type="entry name" value="SRP54"/>
    <property type="match status" value="1"/>
</dbReference>
<organism evidence="16 17">
    <name type="scientific">Collibacillus ludicampi</name>
    <dbReference type="NCBI Taxonomy" id="2771369"/>
    <lineage>
        <taxon>Bacteria</taxon>
        <taxon>Bacillati</taxon>
        <taxon>Bacillota</taxon>
        <taxon>Bacilli</taxon>
        <taxon>Bacillales</taxon>
        <taxon>Alicyclobacillaceae</taxon>
        <taxon>Collibacillus</taxon>
    </lineage>
</organism>
<evidence type="ECO:0000256" key="11">
    <source>
        <dbReference type="ARBA" id="ARBA00023225"/>
    </source>
</evidence>
<feature type="domain" description="SRP54-type proteins GTP-binding" evidence="15">
    <location>
        <begin position="199"/>
        <end position="390"/>
    </location>
</feature>
<keyword evidence="16" id="KW-0969">Cilium</keyword>
<dbReference type="EMBL" id="BOQE01000001">
    <property type="protein sequence ID" value="GIM47818.1"/>
    <property type="molecule type" value="Genomic_DNA"/>
</dbReference>
<keyword evidence="6" id="KW-0547">Nucleotide-binding</keyword>
<dbReference type="GO" id="GO:0005047">
    <property type="term" value="F:signal recognition particle binding"/>
    <property type="evidence" value="ECO:0007669"/>
    <property type="project" value="TreeGrafter"/>
</dbReference>
<dbReference type="NCBIfam" id="TIGR03499">
    <property type="entry name" value="FlhF"/>
    <property type="match status" value="1"/>
</dbReference>
<keyword evidence="7" id="KW-1005">Bacterial flagellum biogenesis</keyword>
<dbReference type="InterPro" id="IPR047040">
    <property type="entry name" value="FlhF__GTPase_dom"/>
</dbReference>
<evidence type="ECO:0000256" key="1">
    <source>
        <dbReference type="ARBA" id="ARBA00004413"/>
    </source>
</evidence>
<comment type="similarity">
    <text evidence="2">Belongs to the GTP-binding SRP family.</text>
</comment>
<keyword evidence="10" id="KW-0472">Membrane</keyword>
<dbReference type="InterPro" id="IPR027417">
    <property type="entry name" value="P-loop_NTPase"/>
</dbReference>
<evidence type="ECO:0000259" key="15">
    <source>
        <dbReference type="SMART" id="SM00962"/>
    </source>
</evidence>
<evidence type="ECO:0000256" key="9">
    <source>
        <dbReference type="ARBA" id="ARBA00023134"/>
    </source>
</evidence>